<accession>A0A0H2S9P9</accession>
<name>A0A0H2S9P9_9AGAM</name>
<dbReference type="PRINTS" id="PR00625">
    <property type="entry name" value="JDOMAIN"/>
</dbReference>
<dbReference type="EMBL" id="KQ085895">
    <property type="protein sequence ID" value="KLO18408.1"/>
    <property type="molecule type" value="Genomic_DNA"/>
</dbReference>
<dbReference type="CDD" id="cd06257">
    <property type="entry name" value="DnaJ"/>
    <property type="match status" value="1"/>
</dbReference>
<evidence type="ECO:0000259" key="2">
    <source>
        <dbReference type="PROSITE" id="PS50076"/>
    </source>
</evidence>
<organism evidence="3 4">
    <name type="scientific">Schizopora paradoxa</name>
    <dbReference type="NCBI Taxonomy" id="27342"/>
    <lineage>
        <taxon>Eukaryota</taxon>
        <taxon>Fungi</taxon>
        <taxon>Dikarya</taxon>
        <taxon>Basidiomycota</taxon>
        <taxon>Agaricomycotina</taxon>
        <taxon>Agaricomycetes</taxon>
        <taxon>Hymenochaetales</taxon>
        <taxon>Schizoporaceae</taxon>
        <taxon>Schizopora</taxon>
    </lineage>
</organism>
<feature type="region of interest" description="Disordered" evidence="1">
    <location>
        <begin position="116"/>
        <end position="149"/>
    </location>
</feature>
<dbReference type="InParanoid" id="A0A0H2S9P9"/>
<feature type="domain" description="J" evidence="2">
    <location>
        <begin position="51"/>
        <end position="122"/>
    </location>
</feature>
<gene>
    <name evidence="3" type="ORF">SCHPADRAFT_845190</name>
</gene>
<dbReference type="SMART" id="SM00271">
    <property type="entry name" value="DnaJ"/>
    <property type="match status" value="1"/>
</dbReference>
<reference evidence="3 4" key="1">
    <citation type="submission" date="2015-04" db="EMBL/GenBank/DDBJ databases">
        <title>Complete genome sequence of Schizopora paradoxa KUC8140, a cosmopolitan wood degrader in East Asia.</title>
        <authorList>
            <consortium name="DOE Joint Genome Institute"/>
            <person name="Min B."/>
            <person name="Park H."/>
            <person name="Jang Y."/>
            <person name="Kim J.-J."/>
            <person name="Kim K.H."/>
            <person name="Pangilinan J."/>
            <person name="Lipzen A."/>
            <person name="Riley R."/>
            <person name="Grigoriev I.V."/>
            <person name="Spatafora J.W."/>
            <person name="Choi I.-G."/>
        </authorList>
    </citation>
    <scope>NUCLEOTIDE SEQUENCE [LARGE SCALE GENOMIC DNA]</scope>
    <source>
        <strain evidence="3 4">KUC8140</strain>
    </source>
</reference>
<evidence type="ECO:0000256" key="1">
    <source>
        <dbReference type="SAM" id="MobiDB-lite"/>
    </source>
</evidence>
<dbReference type="InterPro" id="IPR036869">
    <property type="entry name" value="J_dom_sf"/>
</dbReference>
<dbReference type="Gene3D" id="1.10.287.110">
    <property type="entry name" value="DnaJ domain"/>
    <property type="match status" value="1"/>
</dbReference>
<dbReference type="SUPFAM" id="SSF46565">
    <property type="entry name" value="Chaperone J-domain"/>
    <property type="match status" value="1"/>
</dbReference>
<protein>
    <recommendedName>
        <fullName evidence="2">J domain-containing protein</fullName>
    </recommendedName>
</protein>
<evidence type="ECO:0000313" key="4">
    <source>
        <dbReference type="Proteomes" id="UP000053477"/>
    </source>
</evidence>
<keyword evidence="4" id="KW-1185">Reference proteome</keyword>
<dbReference type="OrthoDB" id="445556at2759"/>
<proteinExistence type="predicted"/>
<dbReference type="AlphaFoldDB" id="A0A0H2S9P9"/>
<dbReference type="Pfam" id="PF00226">
    <property type="entry name" value="DnaJ"/>
    <property type="match status" value="1"/>
</dbReference>
<dbReference type="PROSITE" id="PS50076">
    <property type="entry name" value="DNAJ_2"/>
    <property type="match status" value="1"/>
</dbReference>
<sequence length="198" mass="22665">MLRVARPCARLSQLTQTSCIRSQEIFTLSRRAASSTSNLPTYPFPKVERPSPYQIFHLPLSASPEDVKNRYYELVRDFHPDAPLAREREPDAAVRHARFQAITTAYEKLKSDFERGMGASDGGLTDEEAQRERQRWQRPRPASYNSRSAFGERRSLDERWKDRLIWGGLGAVSRSTFVQCGRVNADRSRPFLSLGCNT</sequence>
<dbReference type="STRING" id="27342.A0A0H2S9P9"/>
<dbReference type="InterPro" id="IPR001623">
    <property type="entry name" value="DnaJ_domain"/>
</dbReference>
<dbReference type="Proteomes" id="UP000053477">
    <property type="component" value="Unassembled WGS sequence"/>
</dbReference>
<evidence type="ECO:0000313" key="3">
    <source>
        <dbReference type="EMBL" id="KLO18408.1"/>
    </source>
</evidence>